<dbReference type="AlphaFoldDB" id="K1TN01"/>
<dbReference type="EMBL" id="AJWY01006140">
    <property type="protein sequence ID" value="EKC67675.1"/>
    <property type="molecule type" value="Genomic_DNA"/>
</dbReference>
<reference evidence="1" key="1">
    <citation type="journal article" date="2013" name="Environ. Microbiol.">
        <title>Microbiota from the distal guts of lean and obese adolescents exhibit partial functional redundancy besides clear differences in community structure.</title>
        <authorList>
            <person name="Ferrer M."/>
            <person name="Ruiz A."/>
            <person name="Lanza F."/>
            <person name="Haange S.B."/>
            <person name="Oberbach A."/>
            <person name="Till H."/>
            <person name="Bargiela R."/>
            <person name="Campoy C."/>
            <person name="Segura M.T."/>
            <person name="Richter M."/>
            <person name="von Bergen M."/>
            <person name="Seifert J."/>
            <person name="Suarez A."/>
        </authorList>
    </citation>
    <scope>NUCLEOTIDE SEQUENCE</scope>
</reference>
<proteinExistence type="predicted"/>
<dbReference type="InterPro" id="IPR036514">
    <property type="entry name" value="SGNH_hydro_sf"/>
</dbReference>
<gene>
    <name evidence="1" type="ORF">LEA_09182</name>
</gene>
<evidence type="ECO:0000313" key="1">
    <source>
        <dbReference type="EMBL" id="EKC67675.1"/>
    </source>
</evidence>
<organism evidence="1">
    <name type="scientific">human gut metagenome</name>
    <dbReference type="NCBI Taxonomy" id="408170"/>
    <lineage>
        <taxon>unclassified sequences</taxon>
        <taxon>metagenomes</taxon>
        <taxon>organismal metagenomes</taxon>
    </lineage>
</organism>
<dbReference type="SUPFAM" id="SSF52266">
    <property type="entry name" value="SGNH hydrolase"/>
    <property type="match status" value="1"/>
</dbReference>
<feature type="non-terminal residue" evidence="1">
    <location>
        <position position="188"/>
    </location>
</feature>
<name>K1TN01_9ZZZZ</name>
<sequence>YTEGTSIWGFGTLMHVDASAPISPFGRANLTRIAEFCKKQNIRLVLVTAPLPSAYVQDTQNYQAYVDAMRSFAAANGTQYWDFSLFKDTDLLPIGFDDFSDMHHLNGQGAETFSKAFATVAARSAAGEDVSSLFYDTVAEKLTTSPDSTVQQGEATDVFCYIPWLFCRLWRLVCLPCGTACPSLPAGS</sequence>
<accession>K1TN01</accession>
<dbReference type="Gene3D" id="3.40.50.1110">
    <property type="entry name" value="SGNH hydrolase"/>
    <property type="match status" value="1"/>
</dbReference>
<comment type="caution">
    <text evidence="1">The sequence shown here is derived from an EMBL/GenBank/DDBJ whole genome shotgun (WGS) entry which is preliminary data.</text>
</comment>
<protein>
    <submittedName>
        <fullName evidence="1">Uncharacterized protein</fullName>
    </submittedName>
</protein>
<feature type="non-terminal residue" evidence="1">
    <location>
        <position position="1"/>
    </location>
</feature>